<protein>
    <recommendedName>
        <fullName evidence="14">Sensor protein</fullName>
        <ecNumber evidence="14">2.7.13.3</ecNumber>
    </recommendedName>
</protein>
<dbReference type="InterPro" id="IPR036097">
    <property type="entry name" value="HisK_dim/P_sf"/>
</dbReference>
<evidence type="ECO:0000313" key="17">
    <source>
        <dbReference type="EMBL" id="GLQ95043.1"/>
    </source>
</evidence>
<sequence length="467" mass="51475">MRLSLTARLTITFVVITVACFSVVGVLLFKAVTRRIYIHDQTNIMLDARHLRRLAEELRSPDDVIAHKDRLIALVLGDNANGLRVIDREGRLLIDHVPLGYELPTQPAIPADQRIVPESIQSWKDHDGNEIRGVATTATLKDGESVTIAVARSLADRMALLDKYRSDVSLSLLAGLLVAVLLSYLLVRRALRPLRAMAESASAITAQRLSKRMPLQDAPTELLALATSLNEMLARLEQGFARVWQFTVDLAHDLRTPLGNLRGANEVALNRHRSIAEYETLLGSNIEECDRVSRTIENVLFLARAESPQFAMQRVVLDAAQELQRIADYFEGLSAEAGVTIQVNASANVYADRDLFRRAVSNLLSNALRYTPSGEAIRLRAANTEKGVDVSVENPGKGIEPEHLDKLFDRFYRVDRSRSDSANSTGLGLSIVKSIMELHGGAVSAQSAANLTRFTLHFPPMPPAALP</sequence>
<keyword evidence="7 14" id="KW-0812">Transmembrane</keyword>
<dbReference type="InterPro" id="IPR004358">
    <property type="entry name" value="Sig_transdc_His_kin-like_C"/>
</dbReference>
<dbReference type="InterPro" id="IPR048590">
    <property type="entry name" value="CusS-like_sensor"/>
</dbReference>
<dbReference type="InterPro" id="IPR036890">
    <property type="entry name" value="HATPase_C_sf"/>
</dbReference>
<keyword evidence="18" id="KW-1185">Reference proteome</keyword>
<accession>A0ABQ5XTX5</accession>
<keyword evidence="8 14" id="KW-0547">Nucleotide-binding</keyword>
<dbReference type="SUPFAM" id="SSF55874">
    <property type="entry name" value="ATPase domain of HSP90 chaperone/DNA topoisomerase II/histidine kinase"/>
    <property type="match status" value="1"/>
</dbReference>
<dbReference type="InterPro" id="IPR005467">
    <property type="entry name" value="His_kinase_dom"/>
</dbReference>
<evidence type="ECO:0000256" key="4">
    <source>
        <dbReference type="ARBA" id="ARBA00022519"/>
    </source>
</evidence>
<evidence type="ECO:0000256" key="8">
    <source>
        <dbReference type="ARBA" id="ARBA00022741"/>
    </source>
</evidence>
<feature type="domain" description="HAMP" evidence="16">
    <location>
        <begin position="188"/>
        <end position="241"/>
    </location>
</feature>
<evidence type="ECO:0000256" key="1">
    <source>
        <dbReference type="ARBA" id="ARBA00000085"/>
    </source>
</evidence>
<evidence type="ECO:0000256" key="7">
    <source>
        <dbReference type="ARBA" id="ARBA00022692"/>
    </source>
</evidence>
<evidence type="ECO:0000256" key="6">
    <source>
        <dbReference type="ARBA" id="ARBA00022679"/>
    </source>
</evidence>
<evidence type="ECO:0000259" key="16">
    <source>
        <dbReference type="PROSITE" id="PS50885"/>
    </source>
</evidence>
<dbReference type="InterPro" id="IPR006290">
    <property type="entry name" value="CztS_silS_copS"/>
</dbReference>
<dbReference type="InterPro" id="IPR003594">
    <property type="entry name" value="HATPase_dom"/>
</dbReference>
<feature type="transmembrane region" description="Helical" evidence="14">
    <location>
        <begin position="168"/>
        <end position="187"/>
    </location>
</feature>
<dbReference type="GO" id="GO:0016301">
    <property type="term" value="F:kinase activity"/>
    <property type="evidence" value="ECO:0007669"/>
    <property type="project" value="UniProtKB-KW"/>
</dbReference>
<dbReference type="InterPro" id="IPR003661">
    <property type="entry name" value="HisK_dim/P_dom"/>
</dbReference>
<comment type="caution">
    <text evidence="17">The sequence shown here is derived from an EMBL/GenBank/DDBJ whole genome shotgun (WGS) entry which is preliminary data.</text>
</comment>
<evidence type="ECO:0000256" key="13">
    <source>
        <dbReference type="ARBA" id="ARBA00023136"/>
    </source>
</evidence>
<dbReference type="PANTHER" id="PTHR45436">
    <property type="entry name" value="SENSOR HISTIDINE KINASE YKOH"/>
    <property type="match status" value="1"/>
</dbReference>
<comment type="catalytic activity">
    <reaction evidence="1 14">
        <text>ATP + protein L-histidine = ADP + protein N-phospho-L-histidine.</text>
        <dbReference type="EC" id="2.7.13.3"/>
    </reaction>
</comment>
<proteinExistence type="predicted"/>
<dbReference type="CDD" id="cd00082">
    <property type="entry name" value="HisKA"/>
    <property type="match status" value="1"/>
</dbReference>
<evidence type="ECO:0000256" key="11">
    <source>
        <dbReference type="ARBA" id="ARBA00022989"/>
    </source>
</evidence>
<evidence type="ECO:0000256" key="14">
    <source>
        <dbReference type="RuleBase" id="RU364088"/>
    </source>
</evidence>
<dbReference type="SMART" id="SM00388">
    <property type="entry name" value="HisKA"/>
    <property type="match status" value="1"/>
</dbReference>
<keyword evidence="4 14" id="KW-0997">Cell inner membrane</keyword>
<keyword evidence="13 14" id="KW-0472">Membrane</keyword>
<dbReference type="SMART" id="SM00387">
    <property type="entry name" value="HATPase_c"/>
    <property type="match status" value="1"/>
</dbReference>
<evidence type="ECO:0000313" key="18">
    <source>
        <dbReference type="Proteomes" id="UP001156670"/>
    </source>
</evidence>
<dbReference type="Pfam" id="PF00672">
    <property type="entry name" value="HAMP"/>
    <property type="match status" value="1"/>
</dbReference>
<keyword evidence="5" id="KW-0597">Phosphoprotein</keyword>
<keyword evidence="9 14" id="KW-0418">Kinase</keyword>
<dbReference type="InterPro" id="IPR050428">
    <property type="entry name" value="TCS_sensor_his_kinase"/>
</dbReference>
<dbReference type="SMART" id="SM00304">
    <property type="entry name" value="HAMP"/>
    <property type="match status" value="1"/>
</dbReference>
<dbReference type="Gene3D" id="6.10.340.10">
    <property type="match status" value="1"/>
</dbReference>
<keyword evidence="11 14" id="KW-1133">Transmembrane helix</keyword>
<keyword evidence="12 14" id="KW-0902">Two-component regulatory system</keyword>
<dbReference type="PRINTS" id="PR00344">
    <property type="entry name" value="BCTRLSENSOR"/>
</dbReference>
<gene>
    <name evidence="17" type="ORF">GCM10007901_39960</name>
</gene>
<organism evidence="17 18">
    <name type="scientific">Dyella acidisoli</name>
    <dbReference type="NCBI Taxonomy" id="1867834"/>
    <lineage>
        <taxon>Bacteria</taxon>
        <taxon>Pseudomonadati</taxon>
        <taxon>Pseudomonadota</taxon>
        <taxon>Gammaproteobacteria</taxon>
        <taxon>Lysobacterales</taxon>
        <taxon>Rhodanobacteraceae</taxon>
        <taxon>Dyella</taxon>
    </lineage>
</organism>
<dbReference type="PROSITE" id="PS50109">
    <property type="entry name" value="HIS_KIN"/>
    <property type="match status" value="1"/>
</dbReference>
<name>A0ABQ5XTX5_9GAMM</name>
<dbReference type="Pfam" id="PF21085">
    <property type="entry name" value="CusS"/>
    <property type="match status" value="1"/>
</dbReference>
<keyword evidence="3 14" id="KW-1003">Cell membrane</keyword>
<comment type="subcellular location">
    <subcellularLocation>
        <location evidence="2 14">Cell inner membrane</location>
    </subcellularLocation>
</comment>
<evidence type="ECO:0000256" key="10">
    <source>
        <dbReference type="ARBA" id="ARBA00022840"/>
    </source>
</evidence>
<dbReference type="InterPro" id="IPR003660">
    <property type="entry name" value="HAMP_dom"/>
</dbReference>
<comment type="function">
    <text evidence="14">Member of a two-component regulatory system.</text>
</comment>
<keyword evidence="6 14" id="KW-0808">Transferase</keyword>
<dbReference type="Gene3D" id="1.10.287.130">
    <property type="match status" value="1"/>
</dbReference>
<dbReference type="EC" id="2.7.13.3" evidence="14"/>
<dbReference type="PROSITE" id="PS50885">
    <property type="entry name" value="HAMP"/>
    <property type="match status" value="1"/>
</dbReference>
<reference evidence="18" key="1">
    <citation type="journal article" date="2019" name="Int. J. Syst. Evol. Microbiol.">
        <title>The Global Catalogue of Microorganisms (GCM) 10K type strain sequencing project: providing services to taxonomists for standard genome sequencing and annotation.</title>
        <authorList>
            <consortium name="The Broad Institute Genomics Platform"/>
            <consortium name="The Broad Institute Genome Sequencing Center for Infectious Disease"/>
            <person name="Wu L."/>
            <person name="Ma J."/>
        </authorList>
    </citation>
    <scope>NUCLEOTIDE SEQUENCE [LARGE SCALE GENOMIC DNA]</scope>
    <source>
        <strain evidence="18">NBRC 111980</strain>
    </source>
</reference>
<dbReference type="CDD" id="cd06225">
    <property type="entry name" value="HAMP"/>
    <property type="match status" value="1"/>
</dbReference>
<dbReference type="Gene3D" id="3.30.565.10">
    <property type="entry name" value="Histidine kinase-like ATPase, C-terminal domain"/>
    <property type="match status" value="1"/>
</dbReference>
<evidence type="ECO:0000256" key="5">
    <source>
        <dbReference type="ARBA" id="ARBA00022553"/>
    </source>
</evidence>
<evidence type="ECO:0000256" key="12">
    <source>
        <dbReference type="ARBA" id="ARBA00023012"/>
    </source>
</evidence>
<dbReference type="SUPFAM" id="SSF47384">
    <property type="entry name" value="Homodimeric domain of signal transducing histidine kinase"/>
    <property type="match status" value="1"/>
</dbReference>
<dbReference type="SUPFAM" id="SSF158472">
    <property type="entry name" value="HAMP domain-like"/>
    <property type="match status" value="1"/>
</dbReference>
<evidence type="ECO:0000256" key="9">
    <source>
        <dbReference type="ARBA" id="ARBA00022777"/>
    </source>
</evidence>
<evidence type="ECO:0000256" key="2">
    <source>
        <dbReference type="ARBA" id="ARBA00004533"/>
    </source>
</evidence>
<keyword evidence="10 14" id="KW-0067">ATP-binding</keyword>
<dbReference type="CDD" id="cd00075">
    <property type="entry name" value="HATPase"/>
    <property type="match status" value="1"/>
</dbReference>
<dbReference type="Proteomes" id="UP001156670">
    <property type="component" value="Unassembled WGS sequence"/>
</dbReference>
<dbReference type="Pfam" id="PF00512">
    <property type="entry name" value="HisKA"/>
    <property type="match status" value="1"/>
</dbReference>
<dbReference type="EMBL" id="BSOB01000053">
    <property type="protein sequence ID" value="GLQ95043.1"/>
    <property type="molecule type" value="Genomic_DNA"/>
</dbReference>
<dbReference type="PROSITE" id="PS51257">
    <property type="entry name" value="PROKAR_LIPOPROTEIN"/>
    <property type="match status" value="1"/>
</dbReference>
<dbReference type="NCBIfam" id="TIGR01386">
    <property type="entry name" value="cztS_silS_copS"/>
    <property type="match status" value="1"/>
</dbReference>
<feature type="transmembrane region" description="Helical" evidence="14">
    <location>
        <begin position="6"/>
        <end position="29"/>
    </location>
</feature>
<evidence type="ECO:0000259" key="15">
    <source>
        <dbReference type="PROSITE" id="PS50109"/>
    </source>
</evidence>
<dbReference type="PANTHER" id="PTHR45436:SF3">
    <property type="entry name" value="SENSOR HISTIDINE KINASE HPRS"/>
    <property type="match status" value="1"/>
</dbReference>
<feature type="domain" description="Histidine kinase" evidence="15">
    <location>
        <begin position="249"/>
        <end position="462"/>
    </location>
</feature>
<dbReference type="Pfam" id="PF02518">
    <property type="entry name" value="HATPase_c"/>
    <property type="match status" value="1"/>
</dbReference>
<evidence type="ECO:0000256" key="3">
    <source>
        <dbReference type="ARBA" id="ARBA00022475"/>
    </source>
</evidence>